<dbReference type="RefSeq" id="WP_185667268.1">
    <property type="nucleotide sequence ID" value="NZ_JABBJF010000004.1"/>
</dbReference>
<proteinExistence type="predicted"/>
<comment type="caution">
    <text evidence="1">The sequence shown here is derived from an EMBL/GenBank/DDBJ whole genome shotgun (WGS) entry which is preliminary data.</text>
</comment>
<accession>A0ABR6RQX3</accession>
<organism evidence="1 2">
    <name type="scientific">Kluyvera sichuanensis</name>
    <dbReference type="NCBI Taxonomy" id="2725494"/>
    <lineage>
        <taxon>Bacteria</taxon>
        <taxon>Pseudomonadati</taxon>
        <taxon>Pseudomonadota</taxon>
        <taxon>Gammaproteobacteria</taxon>
        <taxon>Enterobacterales</taxon>
        <taxon>Enterobacteriaceae</taxon>
        <taxon>Kluyvera</taxon>
    </lineage>
</organism>
<reference evidence="1 2" key="1">
    <citation type="submission" date="2020-04" db="EMBL/GenBank/DDBJ databases">
        <title>The draft genome of Kluyvera sichuanensis strain SCKS090646.</title>
        <authorList>
            <person name="Wei L."/>
            <person name="Liu L."/>
            <person name="Feng Y."/>
            <person name="Zong Z."/>
        </authorList>
    </citation>
    <scope>NUCLEOTIDE SEQUENCE [LARGE SCALE GENOMIC DNA]</scope>
    <source>
        <strain evidence="1 2">090646</strain>
    </source>
</reference>
<protein>
    <submittedName>
        <fullName evidence="1">Uncharacterized protein</fullName>
    </submittedName>
</protein>
<dbReference type="EMBL" id="JABBJF010000004">
    <property type="protein sequence ID" value="MBC1185530.1"/>
    <property type="molecule type" value="Genomic_DNA"/>
</dbReference>
<dbReference type="Proteomes" id="UP000607331">
    <property type="component" value="Unassembled WGS sequence"/>
</dbReference>
<evidence type="ECO:0000313" key="2">
    <source>
        <dbReference type="Proteomes" id="UP000607331"/>
    </source>
</evidence>
<gene>
    <name evidence="1" type="ORF">HII27_07335</name>
</gene>
<sequence>MKRPRKPFSSLPRSRRKKETFHVKQQIHRERERCGGLFYDHCDIELMTESGLWTWSDILFLSADRATFWNATISTANDALACAVENQAIERATAITTVAADIADDGVLDLSPLRDTQTAARRPRLVINQTKRGHSIELN</sequence>
<name>A0ABR6RQX3_9ENTR</name>
<keyword evidence="2" id="KW-1185">Reference proteome</keyword>
<evidence type="ECO:0000313" key="1">
    <source>
        <dbReference type="EMBL" id="MBC1185530.1"/>
    </source>
</evidence>